<dbReference type="Proteomes" id="UP000191901">
    <property type="component" value="Chromosome"/>
</dbReference>
<dbReference type="InterPro" id="IPR049578">
    <property type="entry name" value="CAXIP1-like_GIY-YIG_dom"/>
</dbReference>
<name>A0A1Z3HMW3_9CYAN</name>
<organism evidence="1 2">
    <name type="scientific">Halomicronema hongdechloris C2206</name>
    <dbReference type="NCBI Taxonomy" id="1641165"/>
    <lineage>
        <taxon>Bacteria</taxon>
        <taxon>Bacillati</taxon>
        <taxon>Cyanobacteriota</taxon>
        <taxon>Cyanophyceae</taxon>
        <taxon>Nodosilineales</taxon>
        <taxon>Nodosilineaceae</taxon>
        <taxon>Halomicronema</taxon>
    </lineage>
</organism>
<reference evidence="1 2" key="1">
    <citation type="journal article" date="2016" name="Biochim. Biophys. Acta">
        <title>Characterization of red-shifted phycobilisomes isolated from the chlorophyll f-containing cyanobacterium Halomicronema hongdechloris.</title>
        <authorList>
            <person name="Li Y."/>
            <person name="Lin Y."/>
            <person name="Garvey C.J."/>
            <person name="Birch D."/>
            <person name="Corkery R.W."/>
            <person name="Loughlin P.C."/>
            <person name="Scheer H."/>
            <person name="Willows R.D."/>
            <person name="Chen M."/>
        </authorList>
    </citation>
    <scope>NUCLEOTIDE SEQUENCE [LARGE SCALE GENOMIC DNA]</scope>
    <source>
        <strain evidence="1 2">C2206</strain>
    </source>
</reference>
<dbReference type="AlphaFoldDB" id="A0A1Z3HMW3"/>
<gene>
    <name evidence="1" type="ORF">XM38_025830</name>
</gene>
<dbReference type="OrthoDB" id="424286at2"/>
<dbReference type="EMBL" id="CP021983">
    <property type="protein sequence ID" value="ASC71630.1"/>
    <property type="molecule type" value="Genomic_DNA"/>
</dbReference>
<dbReference type="KEGG" id="hhg:XM38_025830"/>
<keyword evidence="2" id="KW-1185">Reference proteome</keyword>
<evidence type="ECO:0008006" key="3">
    <source>
        <dbReference type="Google" id="ProtNLM"/>
    </source>
</evidence>
<proteinExistence type="predicted"/>
<evidence type="ECO:0000313" key="1">
    <source>
        <dbReference type="EMBL" id="ASC71630.1"/>
    </source>
</evidence>
<evidence type="ECO:0000313" key="2">
    <source>
        <dbReference type="Proteomes" id="UP000191901"/>
    </source>
</evidence>
<accession>A0A1Z3HMW3</accession>
<sequence>MTSSQSMASLTQLEARPYLENGQISEQFQGQVGIYAIFDAVQDLQYVGYSRDVYLSLKQHLVRQPDGCHWVKLQTIARPSRTVLEETRNAWIAENGALPPGNGDAAEAWTQPVDAKRTMSAAEWEEYKGLDDLAQTKYLKKIARRLEAEILEKLQQRGVQMELRFNPKLKETGLLDLK</sequence>
<protein>
    <recommendedName>
        <fullName evidence="3">GIY-YIG domain-containing protein</fullName>
    </recommendedName>
</protein>
<dbReference type="RefSeq" id="WP_088430002.1">
    <property type="nucleotide sequence ID" value="NZ_CP021983.2"/>
</dbReference>
<dbReference type="CDD" id="cd10450">
    <property type="entry name" value="GIY-YIG_AtGrxS16_like"/>
    <property type="match status" value="1"/>
</dbReference>